<organism evidence="4 5">
    <name type="scientific">Solilutibacter tolerans</name>
    <dbReference type="NCBI Taxonomy" id="1604334"/>
    <lineage>
        <taxon>Bacteria</taxon>
        <taxon>Pseudomonadati</taxon>
        <taxon>Pseudomonadota</taxon>
        <taxon>Gammaproteobacteria</taxon>
        <taxon>Lysobacterales</taxon>
        <taxon>Lysobacteraceae</taxon>
        <taxon>Solilutibacter</taxon>
    </lineage>
</organism>
<protein>
    <submittedName>
        <fullName evidence="4">Agmatine deiminase</fullName>
    </submittedName>
</protein>
<dbReference type="GO" id="GO:0004668">
    <property type="term" value="F:protein-arginine deiminase activity"/>
    <property type="evidence" value="ECO:0007669"/>
    <property type="project" value="InterPro"/>
</dbReference>
<dbReference type="PANTHER" id="PTHR31377:SF0">
    <property type="entry name" value="AGMATINE DEIMINASE-RELATED"/>
    <property type="match status" value="1"/>
</dbReference>
<keyword evidence="2" id="KW-0378">Hydrolase</keyword>
<dbReference type="SUPFAM" id="SSF55909">
    <property type="entry name" value="Pentein"/>
    <property type="match status" value="1"/>
</dbReference>
<dbReference type="STRING" id="1604334.SAMN05421546_2172"/>
<feature type="chain" id="PRO_5012501072" evidence="3">
    <location>
        <begin position="29"/>
        <end position="376"/>
    </location>
</feature>
<evidence type="ECO:0000313" key="5">
    <source>
        <dbReference type="Proteomes" id="UP000241788"/>
    </source>
</evidence>
<dbReference type="PANTHER" id="PTHR31377">
    <property type="entry name" value="AGMATINE DEIMINASE-RELATED"/>
    <property type="match status" value="1"/>
</dbReference>
<evidence type="ECO:0000313" key="4">
    <source>
        <dbReference type="EMBL" id="SIQ98882.1"/>
    </source>
</evidence>
<accession>A0A1N6X952</accession>
<dbReference type="Pfam" id="PF04371">
    <property type="entry name" value="PAD_porph"/>
    <property type="match status" value="1"/>
</dbReference>
<dbReference type="AlphaFoldDB" id="A0A1N6X952"/>
<dbReference type="InterPro" id="IPR006311">
    <property type="entry name" value="TAT_signal"/>
</dbReference>
<dbReference type="InterPro" id="IPR019546">
    <property type="entry name" value="TAT_signal_bac_arc"/>
</dbReference>
<dbReference type="Proteomes" id="UP000241788">
    <property type="component" value="Unassembled WGS sequence"/>
</dbReference>
<dbReference type="InterPro" id="IPR007466">
    <property type="entry name" value="Peptidyl-Arg-deiminase_porph"/>
</dbReference>
<gene>
    <name evidence="4" type="ORF">SAMN05421546_2172</name>
</gene>
<proteinExistence type="predicted"/>
<reference evidence="5" key="1">
    <citation type="submission" date="2017-01" db="EMBL/GenBank/DDBJ databases">
        <authorList>
            <person name="Varghese N."/>
            <person name="Submissions S."/>
        </authorList>
    </citation>
    <scope>NUCLEOTIDE SEQUENCE [LARGE SCALE GENOMIC DNA]</scope>
    <source>
        <strain evidence="5">UM1</strain>
    </source>
</reference>
<dbReference type="OrthoDB" id="9808013at2"/>
<dbReference type="GO" id="GO:0009446">
    <property type="term" value="P:putrescine biosynthetic process"/>
    <property type="evidence" value="ECO:0007669"/>
    <property type="project" value="InterPro"/>
</dbReference>
<dbReference type="GO" id="GO:0047632">
    <property type="term" value="F:agmatine deiminase activity"/>
    <property type="evidence" value="ECO:0007669"/>
    <property type="project" value="TreeGrafter"/>
</dbReference>
<evidence type="ECO:0000256" key="2">
    <source>
        <dbReference type="ARBA" id="ARBA00022801"/>
    </source>
</evidence>
<dbReference type="Gene3D" id="3.75.10.10">
    <property type="entry name" value="L-arginine/glycine Amidinotransferase, Chain A"/>
    <property type="match status" value="1"/>
</dbReference>
<sequence length="376" mass="41521">MSRTINRRGFLKGTLASAALLVAGANLARANKSGQKRAANSEWFMPDEGERHSRTWMAFGASARIWGDDLLPLVQRNLATLARTIAQYEPVSMLVRPRERSIAKGLLGDARNVTLLDCPIDDLWIRDTGPTFLINELNGLAAVDFNFNGWGRKQAHAQDAKVAAFIARQAKVERLRANLVMEGGCIEVDGEGTAIITESCTLNRNRNPSMSKAEFEDELMPLLGLDKIIWLPGIKGRDITDGHTDFYARFARPGVVVAGLEMDPDIHDYDVTRKHLEILQSATDAQGRKLQVLTLESPAKVRPQWEDNEEFAAGYIGYYVCNDAVIMQQFGDRNADEQARTTLARAFPDRKVIQLDMDGIAAGGGSIHCATQQQPA</sequence>
<dbReference type="RefSeq" id="WP_076588109.1">
    <property type="nucleotide sequence ID" value="NZ_FTLW01000005.1"/>
</dbReference>
<keyword evidence="5" id="KW-1185">Reference proteome</keyword>
<feature type="signal peptide" evidence="3">
    <location>
        <begin position="1"/>
        <end position="28"/>
    </location>
</feature>
<keyword evidence="1 3" id="KW-0732">Signal</keyword>
<evidence type="ECO:0000256" key="3">
    <source>
        <dbReference type="SAM" id="SignalP"/>
    </source>
</evidence>
<evidence type="ECO:0000256" key="1">
    <source>
        <dbReference type="ARBA" id="ARBA00022729"/>
    </source>
</evidence>
<dbReference type="PROSITE" id="PS51318">
    <property type="entry name" value="TAT"/>
    <property type="match status" value="1"/>
</dbReference>
<name>A0A1N6X952_9GAMM</name>
<dbReference type="NCBIfam" id="TIGR01409">
    <property type="entry name" value="TAT_signal_seq"/>
    <property type="match status" value="1"/>
</dbReference>
<dbReference type="EMBL" id="FTLW01000005">
    <property type="protein sequence ID" value="SIQ98882.1"/>
    <property type="molecule type" value="Genomic_DNA"/>
</dbReference>